<protein>
    <submittedName>
        <fullName evidence="1">Uncharacterized protein</fullName>
    </submittedName>
</protein>
<keyword evidence="2" id="KW-1185">Reference proteome</keyword>
<evidence type="ECO:0000313" key="2">
    <source>
        <dbReference type="Proteomes" id="UP000570361"/>
    </source>
</evidence>
<accession>A0A7W5FQY6</accession>
<evidence type="ECO:0000313" key="1">
    <source>
        <dbReference type="EMBL" id="MBB3113951.1"/>
    </source>
</evidence>
<comment type="caution">
    <text evidence="1">The sequence shown here is derived from an EMBL/GenBank/DDBJ whole genome shotgun (WGS) entry which is preliminary data.</text>
</comment>
<name>A0A7W5FQY6_9BACL</name>
<reference evidence="1 2" key="1">
    <citation type="submission" date="2020-08" db="EMBL/GenBank/DDBJ databases">
        <title>Genomic Encyclopedia of Type Strains, Phase III (KMG-III): the genomes of soil and plant-associated and newly described type strains.</title>
        <authorList>
            <person name="Whitman W."/>
        </authorList>
    </citation>
    <scope>NUCLEOTIDE SEQUENCE [LARGE SCALE GENOMIC DNA]</scope>
    <source>
        <strain evidence="1 2">CECT 5862</strain>
    </source>
</reference>
<dbReference type="EMBL" id="JACHXK010000024">
    <property type="protein sequence ID" value="MBB3113951.1"/>
    <property type="molecule type" value="Genomic_DNA"/>
</dbReference>
<organism evidence="1 2">
    <name type="scientific">Paenibacillus phyllosphaerae</name>
    <dbReference type="NCBI Taxonomy" id="274593"/>
    <lineage>
        <taxon>Bacteria</taxon>
        <taxon>Bacillati</taxon>
        <taxon>Bacillota</taxon>
        <taxon>Bacilli</taxon>
        <taxon>Bacillales</taxon>
        <taxon>Paenibacillaceae</taxon>
        <taxon>Paenibacillus</taxon>
    </lineage>
</organism>
<gene>
    <name evidence="1" type="ORF">FHS18_006067</name>
</gene>
<dbReference type="AlphaFoldDB" id="A0A7W5FQY6"/>
<dbReference type="Proteomes" id="UP000570361">
    <property type="component" value="Unassembled WGS sequence"/>
</dbReference>
<sequence length="32" mass="3281">MGASVLIVYEAEQLPGSLSGLSLVERASFANA</sequence>
<proteinExistence type="predicted"/>